<protein>
    <submittedName>
        <fullName evidence="1">Uncharacterized protein</fullName>
    </submittedName>
</protein>
<name>A0A455UF53_9GAMM</name>
<reference evidence="1 2" key="1">
    <citation type="journal article" date="2019" name="Microbiol. Resour. Announc.">
        <title>Complete Genome Sequence of Halomonas sulfidaeris Strain Esulfide1 Isolated from a Metal Sulfide Rock at a Depth of 2,200 Meters, Obtained Using Nanopore Sequencing.</title>
        <authorList>
            <person name="Saito M."/>
            <person name="Nishigata A."/>
            <person name="Galipon J."/>
            <person name="Arakawa K."/>
        </authorList>
    </citation>
    <scope>NUCLEOTIDE SEQUENCE [LARGE SCALE GENOMIC DNA]</scope>
    <source>
        <strain evidence="1 2">ATCC BAA-803</strain>
    </source>
</reference>
<dbReference type="Proteomes" id="UP000320231">
    <property type="component" value="Chromosome"/>
</dbReference>
<accession>A0A455UF53</accession>
<gene>
    <name evidence="1" type="ORF">HSBAA_42050</name>
</gene>
<proteinExistence type="predicted"/>
<evidence type="ECO:0000313" key="1">
    <source>
        <dbReference type="EMBL" id="BBI62899.1"/>
    </source>
</evidence>
<evidence type="ECO:0000313" key="2">
    <source>
        <dbReference type="Proteomes" id="UP000320231"/>
    </source>
</evidence>
<sequence>MQMPPKSSHFYAHSIPETDKQAWQTLDDHLQCVAEMAATRADRFGMTDAGYTAGLYMI</sequence>
<dbReference type="EMBL" id="AP019514">
    <property type="protein sequence ID" value="BBI62899.1"/>
    <property type="molecule type" value="Genomic_DNA"/>
</dbReference>
<organism evidence="1 2">
    <name type="scientific">Vreelandella sulfidaeris</name>
    <dbReference type="NCBI Taxonomy" id="115553"/>
    <lineage>
        <taxon>Bacteria</taxon>
        <taxon>Pseudomonadati</taxon>
        <taxon>Pseudomonadota</taxon>
        <taxon>Gammaproteobacteria</taxon>
        <taxon>Oceanospirillales</taxon>
        <taxon>Halomonadaceae</taxon>
        <taxon>Vreelandella</taxon>
    </lineage>
</organism>
<dbReference type="AlphaFoldDB" id="A0A455UF53"/>
<dbReference type="KEGG" id="hsr:HSBAA_42050"/>